<organism evidence="2 3">
    <name type="scientific">Rossellomorea aquimaris</name>
    <dbReference type="NCBI Taxonomy" id="189382"/>
    <lineage>
        <taxon>Bacteria</taxon>
        <taxon>Bacillati</taxon>
        <taxon>Bacillota</taxon>
        <taxon>Bacilli</taxon>
        <taxon>Bacillales</taxon>
        <taxon>Bacillaceae</taxon>
        <taxon>Rossellomorea</taxon>
    </lineage>
</organism>
<name>A0A366EK42_9BACI</name>
<evidence type="ECO:0000313" key="3">
    <source>
        <dbReference type="Proteomes" id="UP000252118"/>
    </source>
</evidence>
<feature type="transmembrane region" description="Helical" evidence="1">
    <location>
        <begin position="6"/>
        <end position="36"/>
    </location>
</feature>
<keyword evidence="1" id="KW-0812">Transmembrane</keyword>
<feature type="transmembrane region" description="Helical" evidence="1">
    <location>
        <begin position="66"/>
        <end position="84"/>
    </location>
</feature>
<evidence type="ECO:0000313" key="2">
    <source>
        <dbReference type="EMBL" id="RBP02792.1"/>
    </source>
</evidence>
<dbReference type="EMBL" id="QNRJ01000012">
    <property type="protein sequence ID" value="RBP02792.1"/>
    <property type="molecule type" value="Genomic_DNA"/>
</dbReference>
<evidence type="ECO:0000256" key="1">
    <source>
        <dbReference type="SAM" id="Phobius"/>
    </source>
</evidence>
<protein>
    <submittedName>
        <fullName evidence="2">Uncharacterized protein</fullName>
    </submittedName>
</protein>
<sequence>MIGYTVALLLVGFLTSLFTEGAVIYLLFGGIVVILLSSLAKLPQFMSGTRIQEKLSYRGLLKSRKFVWTMVVLIQGAHASYYNYGVLYLKV</sequence>
<keyword evidence="1" id="KW-0472">Membrane</keyword>
<gene>
    <name evidence="2" type="ORF">DET59_11279</name>
</gene>
<reference evidence="2 3" key="1">
    <citation type="submission" date="2018-06" db="EMBL/GenBank/DDBJ databases">
        <title>Freshwater and sediment microbial communities from various areas in North America, analyzing microbe dynamics in response to fracking.</title>
        <authorList>
            <person name="Lamendella R."/>
        </authorList>
    </citation>
    <scope>NUCLEOTIDE SEQUENCE [LARGE SCALE GENOMIC DNA]</scope>
    <source>
        <strain evidence="2 3">97B</strain>
    </source>
</reference>
<comment type="caution">
    <text evidence="2">The sequence shown here is derived from an EMBL/GenBank/DDBJ whole genome shotgun (WGS) entry which is preliminary data.</text>
</comment>
<dbReference type="Proteomes" id="UP000252118">
    <property type="component" value="Unassembled WGS sequence"/>
</dbReference>
<proteinExistence type="predicted"/>
<keyword evidence="1" id="KW-1133">Transmembrane helix</keyword>
<accession>A0A366EK42</accession>
<dbReference type="AlphaFoldDB" id="A0A366EK42"/>